<comment type="similarity">
    <text evidence="7">Belongs to the binding-protein-dependent transport system permease family.</text>
</comment>
<evidence type="ECO:0000256" key="4">
    <source>
        <dbReference type="ARBA" id="ARBA00022692"/>
    </source>
</evidence>
<dbReference type="InterPro" id="IPR050366">
    <property type="entry name" value="BP-dependent_transpt_permease"/>
</dbReference>
<keyword evidence="10" id="KW-1185">Reference proteome</keyword>
<gene>
    <name evidence="9" type="ORF">J4H85_06745</name>
</gene>
<reference evidence="9" key="1">
    <citation type="submission" date="2021-03" db="EMBL/GenBank/DDBJ databases">
        <title>Leucobacter chromiisoli sp. nov., isolated from chromium-containing soil of chemical plant.</title>
        <authorList>
            <person name="Xu Z."/>
        </authorList>
    </citation>
    <scope>NUCLEOTIDE SEQUENCE</scope>
    <source>
        <strain evidence="9">K 70/01</strain>
    </source>
</reference>
<dbReference type="RefSeq" id="WP_208238092.1">
    <property type="nucleotide sequence ID" value="NZ_BAAAQU010000001.1"/>
</dbReference>
<sequence length="282" mass="29298">MSSVHQKAAFRRVTLSPLEIGAVVVAVLLVACAVLPQWLAPHPPLAVSPAESFQAPNATHPFGTDDSGRDILSRVIFGARESLTIGLVATLTGLVFGVALGAVAGGSRSRWAAPIRLAADRLIEALFAFPGLLLALLVIAVRGPGLASIVIAVTISTAPGYARMVRGGVRRALTSGAVEAARLQGDRGPRIWSLLVLPEALRPVLVLATLGVGHAVILAAALGFLGLGAPPPAPEWGAMLNAGRPYLTQAWWMTVFPGSMILLVGLTTTAIGRSLERRGRFA</sequence>
<evidence type="ECO:0000256" key="5">
    <source>
        <dbReference type="ARBA" id="ARBA00022989"/>
    </source>
</evidence>
<feature type="transmembrane region" description="Helical" evidence="7">
    <location>
        <begin position="20"/>
        <end position="39"/>
    </location>
</feature>
<evidence type="ECO:0000256" key="7">
    <source>
        <dbReference type="RuleBase" id="RU363032"/>
    </source>
</evidence>
<evidence type="ECO:0000256" key="2">
    <source>
        <dbReference type="ARBA" id="ARBA00022448"/>
    </source>
</evidence>
<evidence type="ECO:0000256" key="1">
    <source>
        <dbReference type="ARBA" id="ARBA00004651"/>
    </source>
</evidence>
<dbReference type="GO" id="GO:0005886">
    <property type="term" value="C:plasma membrane"/>
    <property type="evidence" value="ECO:0007669"/>
    <property type="project" value="UniProtKB-SubCell"/>
</dbReference>
<dbReference type="AlphaFoldDB" id="A0A939QDB2"/>
<evidence type="ECO:0000256" key="6">
    <source>
        <dbReference type="ARBA" id="ARBA00023136"/>
    </source>
</evidence>
<evidence type="ECO:0000259" key="8">
    <source>
        <dbReference type="PROSITE" id="PS50928"/>
    </source>
</evidence>
<name>A0A939QDB2_9MICO</name>
<dbReference type="Gene3D" id="1.10.3720.10">
    <property type="entry name" value="MetI-like"/>
    <property type="match status" value="1"/>
</dbReference>
<proteinExistence type="inferred from homology"/>
<dbReference type="PANTHER" id="PTHR43386">
    <property type="entry name" value="OLIGOPEPTIDE TRANSPORT SYSTEM PERMEASE PROTEIN APPC"/>
    <property type="match status" value="1"/>
</dbReference>
<protein>
    <submittedName>
        <fullName evidence="9">ABC transporter permease</fullName>
    </submittedName>
</protein>
<feature type="transmembrane region" description="Helical" evidence="7">
    <location>
        <begin position="249"/>
        <end position="271"/>
    </location>
</feature>
<keyword evidence="6 7" id="KW-0472">Membrane</keyword>
<keyword evidence="4 7" id="KW-0812">Transmembrane</keyword>
<dbReference type="InterPro" id="IPR000515">
    <property type="entry name" value="MetI-like"/>
</dbReference>
<accession>A0A939QDB2</accession>
<dbReference type="PANTHER" id="PTHR43386:SF25">
    <property type="entry name" value="PEPTIDE ABC TRANSPORTER PERMEASE PROTEIN"/>
    <property type="match status" value="1"/>
</dbReference>
<evidence type="ECO:0000313" key="10">
    <source>
        <dbReference type="Proteomes" id="UP000668403"/>
    </source>
</evidence>
<dbReference type="InterPro" id="IPR035906">
    <property type="entry name" value="MetI-like_sf"/>
</dbReference>
<dbReference type="CDD" id="cd06261">
    <property type="entry name" value="TM_PBP2"/>
    <property type="match status" value="1"/>
</dbReference>
<feature type="transmembrane region" description="Helical" evidence="7">
    <location>
        <begin position="145"/>
        <end position="162"/>
    </location>
</feature>
<comment type="subcellular location">
    <subcellularLocation>
        <location evidence="1 7">Cell membrane</location>
        <topology evidence="1 7">Multi-pass membrane protein</topology>
    </subcellularLocation>
</comment>
<dbReference type="EMBL" id="JAGFBF010000004">
    <property type="protein sequence ID" value="MBO2989692.1"/>
    <property type="molecule type" value="Genomic_DNA"/>
</dbReference>
<keyword evidence="2 7" id="KW-0813">Transport</keyword>
<dbReference type="SUPFAM" id="SSF161098">
    <property type="entry name" value="MetI-like"/>
    <property type="match status" value="1"/>
</dbReference>
<feature type="transmembrane region" description="Helical" evidence="7">
    <location>
        <begin position="204"/>
        <end position="229"/>
    </location>
</feature>
<feature type="transmembrane region" description="Helical" evidence="7">
    <location>
        <begin position="118"/>
        <end position="139"/>
    </location>
</feature>
<evidence type="ECO:0000256" key="3">
    <source>
        <dbReference type="ARBA" id="ARBA00022475"/>
    </source>
</evidence>
<evidence type="ECO:0000313" key="9">
    <source>
        <dbReference type="EMBL" id="MBO2989692.1"/>
    </source>
</evidence>
<feature type="transmembrane region" description="Helical" evidence="7">
    <location>
        <begin position="83"/>
        <end position="106"/>
    </location>
</feature>
<dbReference type="Pfam" id="PF00528">
    <property type="entry name" value="BPD_transp_1"/>
    <property type="match status" value="1"/>
</dbReference>
<organism evidence="9 10">
    <name type="scientific">Leucobacter tardus</name>
    <dbReference type="NCBI Taxonomy" id="501483"/>
    <lineage>
        <taxon>Bacteria</taxon>
        <taxon>Bacillati</taxon>
        <taxon>Actinomycetota</taxon>
        <taxon>Actinomycetes</taxon>
        <taxon>Micrococcales</taxon>
        <taxon>Microbacteriaceae</taxon>
        <taxon>Leucobacter</taxon>
    </lineage>
</organism>
<feature type="domain" description="ABC transmembrane type-1" evidence="8">
    <location>
        <begin position="79"/>
        <end position="272"/>
    </location>
</feature>
<dbReference type="PROSITE" id="PS50928">
    <property type="entry name" value="ABC_TM1"/>
    <property type="match status" value="1"/>
</dbReference>
<keyword evidence="3" id="KW-1003">Cell membrane</keyword>
<dbReference type="PROSITE" id="PS51257">
    <property type="entry name" value="PROKAR_LIPOPROTEIN"/>
    <property type="match status" value="1"/>
</dbReference>
<dbReference type="Proteomes" id="UP000668403">
    <property type="component" value="Unassembled WGS sequence"/>
</dbReference>
<dbReference type="GO" id="GO:0055085">
    <property type="term" value="P:transmembrane transport"/>
    <property type="evidence" value="ECO:0007669"/>
    <property type="project" value="InterPro"/>
</dbReference>
<comment type="caution">
    <text evidence="9">The sequence shown here is derived from an EMBL/GenBank/DDBJ whole genome shotgun (WGS) entry which is preliminary data.</text>
</comment>
<keyword evidence="5 7" id="KW-1133">Transmembrane helix</keyword>